<feature type="transmembrane region" description="Helical" evidence="1">
    <location>
        <begin position="20"/>
        <end position="38"/>
    </location>
</feature>
<protein>
    <submittedName>
        <fullName evidence="2">Uncharacterized protein</fullName>
    </submittedName>
</protein>
<feature type="transmembrane region" description="Helical" evidence="1">
    <location>
        <begin position="192"/>
        <end position="213"/>
    </location>
</feature>
<dbReference type="AlphaFoldDB" id="A0AAU7E7C1"/>
<proteinExistence type="predicted"/>
<feature type="transmembrane region" description="Helical" evidence="1">
    <location>
        <begin position="87"/>
        <end position="110"/>
    </location>
</feature>
<accession>A0AAU7E7C1</accession>
<evidence type="ECO:0000256" key="1">
    <source>
        <dbReference type="SAM" id="Phobius"/>
    </source>
</evidence>
<dbReference type="EMBL" id="CP155620">
    <property type="protein sequence ID" value="XBJ29116.1"/>
    <property type="molecule type" value="Genomic_DNA"/>
</dbReference>
<feature type="transmembrane region" description="Helical" evidence="1">
    <location>
        <begin position="58"/>
        <end position="75"/>
    </location>
</feature>
<keyword evidence="1" id="KW-0472">Membrane</keyword>
<sequence length="217" mass="25753">MNDQDIEALKFEDKIREKKYMLFFSLLFWCVAFGWGIYFSENPMNSEFPFIPSIYPYYSPYVFAVCYIIFSIFWIKILNDFGLKIKYFIWFLIATFLWGILQNDIFYIRAVDYDKHRAVLSILKMVLLFFMSASFCLWIRYLVKISEKKFLKCVLISSAVLAVVAFLCLFYFNRIPTLKYPFSSGMAHMVLFYSLALLVLAIALANFNFVNIIKEKQ</sequence>
<feature type="transmembrane region" description="Helical" evidence="1">
    <location>
        <begin position="150"/>
        <end position="172"/>
    </location>
</feature>
<organism evidence="2">
    <name type="scientific">Campylobacter sp. CCS1377</name>
    <dbReference type="NCBI Taxonomy" id="3158229"/>
    <lineage>
        <taxon>Bacteria</taxon>
        <taxon>Pseudomonadati</taxon>
        <taxon>Campylobacterota</taxon>
        <taxon>Epsilonproteobacteria</taxon>
        <taxon>Campylobacterales</taxon>
        <taxon>Campylobacteraceae</taxon>
        <taxon>Campylobacter</taxon>
    </lineage>
</organism>
<evidence type="ECO:0000313" key="2">
    <source>
        <dbReference type="EMBL" id="XBJ29116.1"/>
    </source>
</evidence>
<keyword evidence="1" id="KW-0812">Transmembrane</keyword>
<feature type="transmembrane region" description="Helical" evidence="1">
    <location>
        <begin position="122"/>
        <end position="143"/>
    </location>
</feature>
<keyword evidence="1" id="KW-1133">Transmembrane helix</keyword>
<name>A0AAU7E7C1_9BACT</name>
<dbReference type="RefSeq" id="WP_348518512.1">
    <property type="nucleotide sequence ID" value="NZ_CP155620.1"/>
</dbReference>
<gene>
    <name evidence="2" type="ORF">AAH949_08520</name>
</gene>
<reference evidence="2" key="1">
    <citation type="submission" date="2024-05" db="EMBL/GenBank/DDBJ databases">
        <title>Campylobacter coli isolated from environmental waters in Slovenia.</title>
        <authorList>
            <person name="Zautner A.E."/>
            <person name="Bunk B."/>
            <person name="Riedel T."/>
            <person name="Sproeer C."/>
        </authorList>
    </citation>
    <scope>NUCLEOTIDE SEQUENCE</scope>
    <source>
        <strain evidence="2">CCS1377</strain>
    </source>
</reference>